<name>A0A5C5SDY8_9STRE</name>
<organism evidence="9 10">
    <name type="scientific">Streptococcus cuniculipharyngis</name>
    <dbReference type="NCBI Taxonomy" id="1562651"/>
    <lineage>
        <taxon>Bacteria</taxon>
        <taxon>Bacillati</taxon>
        <taxon>Bacillota</taxon>
        <taxon>Bacilli</taxon>
        <taxon>Lactobacillales</taxon>
        <taxon>Streptococcaceae</taxon>
        <taxon>Streptococcus</taxon>
    </lineage>
</organism>
<dbReference type="Proteomes" id="UP000317430">
    <property type="component" value="Unassembled WGS sequence"/>
</dbReference>
<evidence type="ECO:0000256" key="5">
    <source>
        <dbReference type="ARBA" id="ARBA00023065"/>
    </source>
</evidence>
<evidence type="ECO:0000256" key="6">
    <source>
        <dbReference type="ARBA" id="ARBA00023136"/>
    </source>
</evidence>
<dbReference type="OrthoDB" id="9802471at2"/>
<keyword evidence="7 8" id="KW-0066">ATP synthesis</keyword>
<accession>A0A5C5SDY8</accession>
<gene>
    <name evidence="8" type="primary">atpH</name>
    <name evidence="9" type="ORF">FRX57_00455</name>
</gene>
<keyword evidence="4 8" id="KW-0375">Hydrogen ion transport</keyword>
<dbReference type="RefSeq" id="WP_146565582.1">
    <property type="nucleotide sequence ID" value="NZ_VOHL01000001.1"/>
</dbReference>
<evidence type="ECO:0000256" key="2">
    <source>
        <dbReference type="ARBA" id="ARBA00022448"/>
    </source>
</evidence>
<comment type="function">
    <text evidence="8">F(1)F(0) ATP synthase produces ATP from ADP in the presence of a proton or sodium gradient. F-type ATPases consist of two structural domains, F(1) containing the extramembraneous catalytic core and F(0) containing the membrane proton channel, linked together by a central stalk and a peripheral stalk. During catalysis, ATP synthesis in the catalytic domain of F(1) is coupled via a rotary mechanism of the central stalk subunits to proton translocation.</text>
</comment>
<dbReference type="PRINTS" id="PR00125">
    <property type="entry name" value="ATPASEDELTA"/>
</dbReference>
<dbReference type="EMBL" id="VOHL01000001">
    <property type="protein sequence ID" value="TWS98732.1"/>
    <property type="molecule type" value="Genomic_DNA"/>
</dbReference>
<dbReference type="Gene3D" id="1.10.520.20">
    <property type="entry name" value="N-terminal domain of the delta subunit of the F1F0-ATP synthase"/>
    <property type="match status" value="1"/>
</dbReference>
<protein>
    <recommendedName>
        <fullName evidence="8">ATP synthase subunit delta</fullName>
    </recommendedName>
    <alternativeName>
        <fullName evidence="8">ATP synthase F(1) sector subunit delta</fullName>
    </alternativeName>
    <alternativeName>
        <fullName evidence="8">F-type ATPase subunit delta</fullName>
        <shortName evidence="8">F-ATPase subunit delta</shortName>
    </alternativeName>
</protein>
<keyword evidence="2 8" id="KW-0813">Transport</keyword>
<dbReference type="InterPro" id="IPR000711">
    <property type="entry name" value="ATPase_OSCP/dsu"/>
</dbReference>
<dbReference type="Pfam" id="PF00213">
    <property type="entry name" value="OSCP"/>
    <property type="match status" value="1"/>
</dbReference>
<reference evidence="9 10" key="1">
    <citation type="submission" date="2019-08" db="EMBL/GenBank/DDBJ databases">
        <authorList>
            <person name="Lei W."/>
        </authorList>
    </citation>
    <scope>NUCLEOTIDE SEQUENCE [LARGE SCALE GENOMIC DNA]</scope>
    <source>
        <strain evidence="9 10">CCUG 66496</strain>
    </source>
</reference>
<sequence>MTNLIEQYAKALTAVAMENDCVETIDQEVSSLLQLMRDNKMADYLSSLAFSQEDKAGLVRLLQESSSAYLKNFLEVILQNKREAYLLPILEMVLERLARARQVFDVSVISASPLSASQKENMLRVAREKFAIDTRQLIETIDPTLIGGFVLKANNQIIDTSIRRQLQDFKTNLK</sequence>
<evidence type="ECO:0000256" key="3">
    <source>
        <dbReference type="ARBA" id="ARBA00022475"/>
    </source>
</evidence>
<proteinExistence type="inferred from homology"/>
<keyword evidence="8" id="KW-0139">CF(1)</keyword>
<dbReference type="NCBIfam" id="NF004401">
    <property type="entry name" value="PRK05758.2-1"/>
    <property type="match status" value="1"/>
</dbReference>
<dbReference type="GO" id="GO:0005886">
    <property type="term" value="C:plasma membrane"/>
    <property type="evidence" value="ECO:0007669"/>
    <property type="project" value="UniProtKB-SubCell"/>
</dbReference>
<dbReference type="GO" id="GO:0045259">
    <property type="term" value="C:proton-transporting ATP synthase complex"/>
    <property type="evidence" value="ECO:0007669"/>
    <property type="project" value="UniProtKB-KW"/>
</dbReference>
<comment type="function">
    <text evidence="8">This protein is part of the stalk that links CF(0) to CF(1). It either transmits conformational changes from CF(0) to CF(1) or is implicated in proton conduction.</text>
</comment>
<dbReference type="GO" id="GO:0046933">
    <property type="term" value="F:proton-transporting ATP synthase activity, rotational mechanism"/>
    <property type="evidence" value="ECO:0007669"/>
    <property type="project" value="UniProtKB-UniRule"/>
</dbReference>
<dbReference type="InterPro" id="IPR026015">
    <property type="entry name" value="ATP_synth_OSCP/delta_N_sf"/>
</dbReference>
<comment type="similarity">
    <text evidence="8">Belongs to the ATPase delta chain family.</text>
</comment>
<evidence type="ECO:0000256" key="4">
    <source>
        <dbReference type="ARBA" id="ARBA00022781"/>
    </source>
</evidence>
<evidence type="ECO:0000256" key="7">
    <source>
        <dbReference type="ARBA" id="ARBA00023310"/>
    </source>
</evidence>
<dbReference type="AlphaFoldDB" id="A0A5C5SDY8"/>
<dbReference type="SUPFAM" id="SSF47928">
    <property type="entry name" value="N-terminal domain of the delta subunit of the F1F0-ATP synthase"/>
    <property type="match status" value="1"/>
</dbReference>
<keyword evidence="3 8" id="KW-1003">Cell membrane</keyword>
<keyword evidence="5 8" id="KW-0406">Ion transport</keyword>
<dbReference type="PANTHER" id="PTHR11910">
    <property type="entry name" value="ATP SYNTHASE DELTA CHAIN"/>
    <property type="match status" value="1"/>
</dbReference>
<comment type="subcellular location">
    <subcellularLocation>
        <location evidence="8">Cell membrane</location>
        <topology evidence="8">Peripheral membrane protein</topology>
    </subcellularLocation>
    <subcellularLocation>
        <location evidence="1">Membrane</location>
    </subcellularLocation>
</comment>
<dbReference type="NCBIfam" id="TIGR01145">
    <property type="entry name" value="ATP_synt_delta"/>
    <property type="match status" value="1"/>
</dbReference>
<evidence type="ECO:0000313" key="9">
    <source>
        <dbReference type="EMBL" id="TWS98732.1"/>
    </source>
</evidence>
<keyword evidence="10" id="KW-1185">Reference proteome</keyword>
<dbReference type="HAMAP" id="MF_01416">
    <property type="entry name" value="ATP_synth_delta_bact"/>
    <property type="match status" value="1"/>
</dbReference>
<comment type="caution">
    <text evidence="9">The sequence shown here is derived from an EMBL/GenBank/DDBJ whole genome shotgun (WGS) entry which is preliminary data.</text>
</comment>
<evidence type="ECO:0000256" key="8">
    <source>
        <dbReference type="HAMAP-Rule" id="MF_01416"/>
    </source>
</evidence>
<evidence type="ECO:0000313" key="10">
    <source>
        <dbReference type="Proteomes" id="UP000317430"/>
    </source>
</evidence>
<evidence type="ECO:0000256" key="1">
    <source>
        <dbReference type="ARBA" id="ARBA00004370"/>
    </source>
</evidence>
<keyword evidence="6 8" id="KW-0472">Membrane</keyword>